<comment type="subcellular location">
    <subcellularLocation>
        <location evidence="1">Cytoplasm</location>
        <location evidence="1">Cytosol</location>
    </subcellularLocation>
</comment>
<feature type="compositionally biased region" description="Basic and acidic residues" evidence="10">
    <location>
        <begin position="48"/>
        <end position="59"/>
    </location>
</feature>
<evidence type="ECO:0000256" key="1">
    <source>
        <dbReference type="ARBA" id="ARBA00004514"/>
    </source>
</evidence>
<feature type="region of interest" description="Disordered" evidence="10">
    <location>
        <begin position="1"/>
        <end position="128"/>
    </location>
</feature>
<evidence type="ECO:0000313" key="11">
    <source>
        <dbReference type="EMBL" id="QRD03465.1"/>
    </source>
</evidence>
<dbReference type="GO" id="GO:0002183">
    <property type="term" value="P:cytoplasmic translational initiation"/>
    <property type="evidence" value="ECO:0007669"/>
    <property type="project" value="EnsemblFungi"/>
</dbReference>
<dbReference type="AlphaFoldDB" id="A0A7U2FDU5"/>
<dbReference type="SUPFAM" id="SSF100950">
    <property type="entry name" value="NagB/RpiA/CoA transferase-like"/>
    <property type="match status" value="1"/>
</dbReference>
<keyword evidence="4" id="KW-0396">Initiation factor</keyword>
<dbReference type="Pfam" id="PF01008">
    <property type="entry name" value="IF-2B"/>
    <property type="match status" value="1"/>
</dbReference>
<evidence type="ECO:0000256" key="7">
    <source>
        <dbReference type="ARBA" id="ARBA00044356"/>
    </source>
</evidence>
<dbReference type="GO" id="GO:0005085">
    <property type="term" value="F:guanyl-nucleotide exchange factor activity"/>
    <property type="evidence" value="ECO:0007669"/>
    <property type="project" value="EnsemblFungi"/>
</dbReference>
<dbReference type="EMBL" id="CP069037">
    <property type="protein sequence ID" value="QRD03465.1"/>
    <property type="molecule type" value="Genomic_DNA"/>
</dbReference>
<dbReference type="VEuPathDB" id="FungiDB:JI435_102480"/>
<reference evidence="12" key="1">
    <citation type="journal article" date="2021" name="BMC Genomics">
        <title>Chromosome-level genome assembly and manually-curated proteome of model necrotroph Parastagonospora nodorum Sn15 reveals a genome-wide trove of candidate effector homologs, and redundancy of virulence-related functions within an accessory chromosome.</title>
        <authorList>
            <person name="Bertazzoni S."/>
            <person name="Jones D.A.B."/>
            <person name="Phan H.T."/>
            <person name="Tan K.-C."/>
            <person name="Hane J.K."/>
        </authorList>
    </citation>
    <scope>NUCLEOTIDE SEQUENCE [LARGE SCALE GENOMIC DNA]</scope>
    <source>
        <strain evidence="12">SN15 / ATCC MYA-4574 / FGSC 10173)</strain>
    </source>
</reference>
<evidence type="ECO:0000256" key="4">
    <source>
        <dbReference type="ARBA" id="ARBA00022540"/>
    </source>
</evidence>
<evidence type="ECO:0000256" key="5">
    <source>
        <dbReference type="ARBA" id="ARBA00022917"/>
    </source>
</evidence>
<evidence type="ECO:0000256" key="6">
    <source>
        <dbReference type="ARBA" id="ARBA00044147"/>
    </source>
</evidence>
<dbReference type="PANTHER" id="PTHR10233">
    <property type="entry name" value="TRANSLATION INITIATION FACTOR EIF-2B"/>
    <property type="match status" value="1"/>
</dbReference>
<dbReference type="RefSeq" id="XP_001800527.1">
    <property type="nucleotide sequence ID" value="XM_001800475.1"/>
</dbReference>
<organism evidence="11 12">
    <name type="scientific">Phaeosphaeria nodorum (strain SN15 / ATCC MYA-4574 / FGSC 10173)</name>
    <name type="common">Glume blotch fungus</name>
    <name type="synonym">Parastagonospora nodorum</name>
    <dbReference type="NCBI Taxonomy" id="321614"/>
    <lineage>
        <taxon>Eukaryota</taxon>
        <taxon>Fungi</taxon>
        <taxon>Dikarya</taxon>
        <taxon>Ascomycota</taxon>
        <taxon>Pezizomycotina</taxon>
        <taxon>Dothideomycetes</taxon>
        <taxon>Pleosporomycetidae</taxon>
        <taxon>Pleosporales</taxon>
        <taxon>Pleosporineae</taxon>
        <taxon>Phaeosphaeriaceae</taxon>
        <taxon>Parastagonospora</taxon>
    </lineage>
</organism>
<dbReference type="InterPro" id="IPR037171">
    <property type="entry name" value="NagB/RpiA_transferase-like"/>
</dbReference>
<dbReference type="GO" id="GO:0005851">
    <property type="term" value="C:eukaryotic translation initiation factor 2B complex"/>
    <property type="evidence" value="ECO:0007669"/>
    <property type="project" value="EnsemblFungi"/>
</dbReference>
<evidence type="ECO:0000256" key="10">
    <source>
        <dbReference type="SAM" id="MobiDB-lite"/>
    </source>
</evidence>
<dbReference type="GO" id="GO:0003743">
    <property type="term" value="F:translation initiation factor activity"/>
    <property type="evidence" value="ECO:0007669"/>
    <property type="project" value="UniProtKB-KW"/>
</dbReference>
<proteinExistence type="inferred from homology"/>
<protein>
    <recommendedName>
        <fullName evidence="6">Translation initiation factor eIF2B subunit delta</fullName>
    </recommendedName>
    <alternativeName>
        <fullName evidence="7">eIF2B GDP-GTP exchange factor subunit delta</fullName>
    </alternativeName>
</protein>
<comment type="similarity">
    <text evidence="2 9">Belongs to the eIF-2B alpha/beta/delta subunits family.</text>
</comment>
<dbReference type="PANTHER" id="PTHR10233:SF14">
    <property type="entry name" value="TRANSLATION INITIATION FACTOR EIF-2B SUBUNIT DELTA"/>
    <property type="match status" value="1"/>
</dbReference>
<dbReference type="Gene3D" id="3.40.50.10470">
    <property type="entry name" value="Translation initiation factor eif-2b, domain 2"/>
    <property type="match status" value="1"/>
</dbReference>
<feature type="compositionally biased region" description="Polar residues" evidence="10">
    <location>
        <begin position="30"/>
        <end position="40"/>
    </location>
</feature>
<dbReference type="InterPro" id="IPR042529">
    <property type="entry name" value="IF_2B-like_C"/>
</dbReference>
<name>A0A7U2FDU5_PHANO</name>
<feature type="compositionally biased region" description="Basic and acidic residues" evidence="10">
    <location>
        <begin position="114"/>
        <end position="127"/>
    </location>
</feature>
<evidence type="ECO:0000256" key="2">
    <source>
        <dbReference type="ARBA" id="ARBA00007251"/>
    </source>
</evidence>
<sequence length="497" mass="53742">MSESPAAEVVQPPAPAPQESTDSKPADSTLAATNGDSTSAPPKLSPAELKKQAKAEKAARRAQAKVADPAPKSQTGPSKEGQKQQGSKQAPKDDKSRPLPNRRRPSQSNVPVVKEPEKKPKKEKEPKQTGLFFGHLYSQPKQQSMHGASKDVHPAILALGLQYSSYAICGSTARMVAMMLAFKAVIADYHTPPGNSLARHLTNHHLSPQIEFLKSCRPLSVSMGNAIRHLKDIIIKIDPSQPESLSKRDLLEEIDIFLRERITAADKLIRDLAATKIEPGDVVLTYAASSIVEQAIIQAHANGIPFSVIVVDSKPLFEGRQLARKLANAGVSVRYYLITGASHAVKDASKVLLGAHAMMSNGRLYSRVGTALVSMLAAAHSLPVIVLCQSVKFTEKVALDSIVGNEVAPSEEILSESERRELLPLKSLVPGAKVDDAGEEKSDTTDVLKWIEDSKNLHHLQVLYDVTPAQYINMVITEYGSLPPSSVPVVHRLSTNV</sequence>
<dbReference type="OMA" id="MRDYVIC"/>
<gene>
    <name evidence="11" type="ORF">JI435_102480</name>
</gene>
<keyword evidence="3" id="KW-0963">Cytoplasm</keyword>
<comment type="subunit">
    <text evidence="8">Component of the translation initiation factor 2B (eIF2B) complex which is a heterodecamer of two sets of five different subunits: alpha, beta, gamma, delta and epsilon. Subunits alpha, beta and delta comprise a regulatory subcomplex and subunits epsilon and gamma comprise a catalytic subcomplex. Within the complex, the hexameric regulatory complex resides at the center, with the two heterodimeric catalytic subcomplexes bound on opposite sides.</text>
</comment>
<dbReference type="KEGG" id="pno:SNOG_10248"/>
<evidence type="ECO:0000313" key="12">
    <source>
        <dbReference type="Proteomes" id="UP000663193"/>
    </source>
</evidence>
<dbReference type="OrthoDB" id="10254737at2759"/>
<dbReference type="GO" id="GO:0006446">
    <property type="term" value="P:regulation of translational initiation"/>
    <property type="evidence" value="ECO:0007669"/>
    <property type="project" value="EnsemblFungi"/>
</dbReference>
<accession>A0A7U2FDU5</accession>
<evidence type="ECO:0000256" key="8">
    <source>
        <dbReference type="ARBA" id="ARBA00046432"/>
    </source>
</evidence>
<keyword evidence="5" id="KW-0648">Protein biosynthesis</keyword>
<dbReference type="GO" id="GO:0005829">
    <property type="term" value="C:cytosol"/>
    <property type="evidence" value="ECO:0007669"/>
    <property type="project" value="UniProtKB-SubCell"/>
</dbReference>
<feature type="compositionally biased region" description="Low complexity" evidence="10">
    <location>
        <begin position="1"/>
        <end position="11"/>
    </location>
</feature>
<evidence type="ECO:0000256" key="9">
    <source>
        <dbReference type="RuleBase" id="RU003814"/>
    </source>
</evidence>
<dbReference type="InterPro" id="IPR000649">
    <property type="entry name" value="IF-2B-related"/>
</dbReference>
<keyword evidence="12" id="KW-1185">Reference proteome</keyword>
<evidence type="ECO:0000256" key="3">
    <source>
        <dbReference type="ARBA" id="ARBA00022490"/>
    </source>
</evidence>
<dbReference type="Proteomes" id="UP000663193">
    <property type="component" value="Chromosome 15"/>
</dbReference>